<feature type="region of interest" description="Disordered" evidence="1">
    <location>
        <begin position="88"/>
        <end position="115"/>
    </location>
</feature>
<proteinExistence type="predicted"/>
<evidence type="ECO:0000313" key="3">
    <source>
        <dbReference type="Proteomes" id="UP001630127"/>
    </source>
</evidence>
<dbReference type="EMBL" id="JBJUIK010000003">
    <property type="protein sequence ID" value="KAL3533358.1"/>
    <property type="molecule type" value="Genomic_DNA"/>
</dbReference>
<feature type="compositionally biased region" description="Polar residues" evidence="1">
    <location>
        <begin position="98"/>
        <end position="115"/>
    </location>
</feature>
<name>A0ABD3AQJ2_9GENT</name>
<organism evidence="2 3">
    <name type="scientific">Cinchona calisaya</name>
    <dbReference type="NCBI Taxonomy" id="153742"/>
    <lineage>
        <taxon>Eukaryota</taxon>
        <taxon>Viridiplantae</taxon>
        <taxon>Streptophyta</taxon>
        <taxon>Embryophyta</taxon>
        <taxon>Tracheophyta</taxon>
        <taxon>Spermatophyta</taxon>
        <taxon>Magnoliopsida</taxon>
        <taxon>eudicotyledons</taxon>
        <taxon>Gunneridae</taxon>
        <taxon>Pentapetalae</taxon>
        <taxon>asterids</taxon>
        <taxon>lamiids</taxon>
        <taxon>Gentianales</taxon>
        <taxon>Rubiaceae</taxon>
        <taxon>Cinchonoideae</taxon>
        <taxon>Cinchoneae</taxon>
        <taxon>Cinchona</taxon>
    </lineage>
</organism>
<evidence type="ECO:0000256" key="1">
    <source>
        <dbReference type="SAM" id="MobiDB-lite"/>
    </source>
</evidence>
<dbReference type="AlphaFoldDB" id="A0ABD3AQJ2"/>
<sequence>MSNETSKWVQVKQKTQETTNEILLEKESCDVIKKKSQFYQKNSSQEAINISTIDRLSPLAQVVAPPVFHLGEVEQPQQAVITMAKTFPPKNQEDIPPTVQNSNKVDSSPLNQEPQNGEVVNLEIPDSQPLSRDFCDELAYQFPNKLRKLRIISHI</sequence>
<dbReference type="Proteomes" id="UP001630127">
    <property type="component" value="Unassembled WGS sequence"/>
</dbReference>
<reference evidence="2 3" key="1">
    <citation type="submission" date="2024-11" db="EMBL/GenBank/DDBJ databases">
        <title>A near-complete genome assembly of Cinchona calisaya.</title>
        <authorList>
            <person name="Lian D.C."/>
            <person name="Zhao X.W."/>
            <person name="Wei L."/>
        </authorList>
    </citation>
    <scope>NUCLEOTIDE SEQUENCE [LARGE SCALE GENOMIC DNA]</scope>
    <source>
        <tissue evidence="2">Nenye</tissue>
    </source>
</reference>
<protein>
    <submittedName>
        <fullName evidence="2">Uncharacterized protein</fullName>
    </submittedName>
</protein>
<evidence type="ECO:0000313" key="2">
    <source>
        <dbReference type="EMBL" id="KAL3533358.1"/>
    </source>
</evidence>
<keyword evidence="3" id="KW-1185">Reference proteome</keyword>
<comment type="caution">
    <text evidence="2">The sequence shown here is derived from an EMBL/GenBank/DDBJ whole genome shotgun (WGS) entry which is preliminary data.</text>
</comment>
<gene>
    <name evidence="2" type="ORF">ACH5RR_006879</name>
</gene>
<accession>A0ABD3AQJ2</accession>